<dbReference type="CDD" id="cd12432">
    <property type="entry name" value="RRM_ACINU"/>
    <property type="match status" value="1"/>
</dbReference>
<dbReference type="PANTHER" id="PTHR47031">
    <property type="entry name" value="SAP DNA-BINDING DOMAIN-CONTAINING PROTEIN"/>
    <property type="match status" value="1"/>
</dbReference>
<evidence type="ECO:0000256" key="1">
    <source>
        <dbReference type="SAM" id="MobiDB-lite"/>
    </source>
</evidence>
<organism evidence="2">
    <name type="scientific">Blastobotrys adeninivorans</name>
    <name type="common">Yeast</name>
    <name type="synonym">Arxula adeninivorans</name>
    <dbReference type="NCBI Taxonomy" id="409370"/>
    <lineage>
        <taxon>Eukaryota</taxon>
        <taxon>Fungi</taxon>
        <taxon>Dikarya</taxon>
        <taxon>Ascomycota</taxon>
        <taxon>Saccharomycotina</taxon>
        <taxon>Dipodascomycetes</taxon>
        <taxon>Dipodascales</taxon>
        <taxon>Trichomonascaceae</taxon>
        <taxon>Blastobotrys</taxon>
    </lineage>
</organism>
<proteinExistence type="predicted"/>
<evidence type="ECO:0000313" key="2">
    <source>
        <dbReference type="EMBL" id="CDP37296.1"/>
    </source>
</evidence>
<feature type="compositionally biased region" description="Low complexity" evidence="1">
    <location>
        <begin position="248"/>
        <end position="257"/>
    </location>
</feature>
<reference evidence="2" key="1">
    <citation type="submission" date="2014-02" db="EMBL/GenBank/DDBJ databases">
        <authorList>
            <person name="Genoscope - CEA"/>
        </authorList>
    </citation>
    <scope>NUCLEOTIDE SEQUENCE</scope>
    <source>
        <strain evidence="2">LS3</strain>
    </source>
</reference>
<accession>A0A060TDM2</accession>
<feature type="region of interest" description="Disordered" evidence="1">
    <location>
        <begin position="1"/>
        <end position="70"/>
    </location>
</feature>
<dbReference type="EMBL" id="HG937694">
    <property type="protein sequence ID" value="CDP37296.1"/>
    <property type="molecule type" value="Genomic_DNA"/>
</dbReference>
<name>A0A060TDM2_BLAAD</name>
<dbReference type="InterPro" id="IPR034257">
    <property type="entry name" value="Acinus_RRM"/>
</dbReference>
<gene>
    <name evidence="2" type="ORF">GNLVRS02_ARAD1D08228g</name>
</gene>
<feature type="compositionally biased region" description="Basic and acidic residues" evidence="1">
    <location>
        <begin position="33"/>
        <end position="46"/>
    </location>
</feature>
<feature type="region of interest" description="Disordered" evidence="1">
    <location>
        <begin position="235"/>
        <end position="257"/>
    </location>
</feature>
<protein>
    <submittedName>
        <fullName evidence="2">ARAD1D08228p</fullName>
    </submittedName>
</protein>
<sequence>MDRKRQRVSWGQSRSLADRIDTMGRQGQGKSSLAERIDRKERKVQGKNESTGEDPQLHSKYKPTHPREAQHPVTTSVYICNLHRPIAIAVFRARLEKIAQEEVTLFWISKLRTHCFVTLPSTEAAARVRDTFHNSGYPDRDSPTKLFADYIPPEKIQGWIAEESEQAKAQKRWAVRYSKVPNGIVAEHYPVFENNESRTSKDLHISPGIKFTQFNPPIEYEEAPKSLIQRRLQRMDRQRPPRRKDKVVTTTTKAGTM</sequence>
<reference evidence="2" key="2">
    <citation type="submission" date="2014-06" db="EMBL/GenBank/DDBJ databases">
        <title>The complete genome of Blastobotrys (Arxula) adeninivorans LS3 - a yeast of biotechnological interest.</title>
        <authorList>
            <person name="Kunze G."/>
            <person name="Gaillardin C."/>
            <person name="Czernicka M."/>
            <person name="Durrens P."/>
            <person name="Martin T."/>
            <person name="Boer E."/>
            <person name="Gabaldon T."/>
            <person name="Cruz J."/>
            <person name="Talla E."/>
            <person name="Marck C."/>
            <person name="Goffeau A."/>
            <person name="Barbe V."/>
            <person name="Baret P."/>
            <person name="Baronian K."/>
            <person name="Beier S."/>
            <person name="Bleykasten C."/>
            <person name="Bode R."/>
            <person name="Casaregola S."/>
            <person name="Despons L."/>
            <person name="Fairhead C."/>
            <person name="Giersberg M."/>
            <person name="Gierski P."/>
            <person name="Hahnel U."/>
            <person name="Hartmann A."/>
            <person name="Jankowska D."/>
            <person name="Jubin C."/>
            <person name="Jung P."/>
            <person name="Lafontaine I."/>
            <person name="Leh-Louis V."/>
            <person name="Lemaire M."/>
            <person name="Marcet-Houben M."/>
            <person name="Mascher M."/>
            <person name="Morel G."/>
            <person name="Richard G.-F."/>
            <person name="Riechen J."/>
            <person name="Sacerdot C."/>
            <person name="Sarkar A."/>
            <person name="Savel G."/>
            <person name="Schacherer J."/>
            <person name="Sherman D."/>
            <person name="Straub M.-L."/>
            <person name="Stein N."/>
            <person name="Thierry A."/>
            <person name="Trautwein-Schult A."/>
            <person name="Westhof E."/>
            <person name="Worch S."/>
            <person name="Dujon B."/>
            <person name="Souciet J.-L."/>
            <person name="Wincker P."/>
            <person name="Scholz U."/>
            <person name="Neuveglise N."/>
        </authorList>
    </citation>
    <scope>NUCLEOTIDE SEQUENCE</scope>
    <source>
        <strain evidence="2">LS3</strain>
    </source>
</reference>
<dbReference type="PANTHER" id="PTHR47031:SF3">
    <property type="entry name" value="SAP DOMAIN-CONTAINING PROTEIN"/>
    <property type="match status" value="1"/>
</dbReference>
<dbReference type="AlphaFoldDB" id="A0A060TDM2"/>